<evidence type="ECO:0000313" key="2">
    <source>
        <dbReference type="Proteomes" id="UP001241377"/>
    </source>
</evidence>
<gene>
    <name evidence="1" type="ORF">QFC19_004256</name>
</gene>
<dbReference type="EMBL" id="JASBWR010000045">
    <property type="protein sequence ID" value="KAJ9103488.1"/>
    <property type="molecule type" value="Genomic_DNA"/>
</dbReference>
<dbReference type="Proteomes" id="UP001241377">
    <property type="component" value="Unassembled WGS sequence"/>
</dbReference>
<sequence>MFELALVVVQESDSKKKHKRLERLLSKAVEVGEYNRIQSSSKLTKNQKSKLQTQKARKTILKKIHSELSKRHNPEETFEEWNSQDLVPVSSEAALTDAVVSELNDNVNENEEETSSGSEDEAEKHLETITSTFDQSSTWAKANFLIRAKGLEVFPHHDVPNGSLYGVTGDMRLKFGLKKTHAAHVTVLLHLNILRRNWNLAYKLFCLLIRVPDIDIRTIWPLGIEILSQKQRETPKNGVEPELYKDEKFFDWLTSFYSTRWHHKSTTSYPSRRSAAPVWRSGSRTHAPLYVISSLWTLLVRRDFSKLNDKLSEMLLEPPYSTNGVFHFLLASSKLLEAFDLKDQYSNTDDANHRNELEGQIRKTITLIEKLLDNSKECNFSFPESEFRNEINFIKTIYDSEAPPTPSTLGHNITSDLDEDQSLPILDDNEDIEEETFVDFSSDDDDYQDAKETLDNSSKADLEFDFDL</sequence>
<protein>
    <submittedName>
        <fullName evidence="1">Uncharacterized protein</fullName>
    </submittedName>
</protein>
<accession>A0ACC2VWF5</accession>
<keyword evidence="2" id="KW-1185">Reference proteome</keyword>
<reference evidence="1" key="1">
    <citation type="submission" date="2023-04" db="EMBL/GenBank/DDBJ databases">
        <title>Draft Genome sequencing of Naganishia species isolated from polar environments using Oxford Nanopore Technology.</title>
        <authorList>
            <person name="Leo P."/>
            <person name="Venkateswaran K."/>
        </authorList>
    </citation>
    <scope>NUCLEOTIDE SEQUENCE</scope>
    <source>
        <strain evidence="1">MNA-CCFEE 5261</strain>
    </source>
</reference>
<evidence type="ECO:0000313" key="1">
    <source>
        <dbReference type="EMBL" id="KAJ9103488.1"/>
    </source>
</evidence>
<comment type="caution">
    <text evidence="1">The sequence shown here is derived from an EMBL/GenBank/DDBJ whole genome shotgun (WGS) entry which is preliminary data.</text>
</comment>
<name>A0ACC2VWF5_9TREE</name>
<proteinExistence type="predicted"/>
<organism evidence="1 2">
    <name type="scientific">Naganishia cerealis</name>
    <dbReference type="NCBI Taxonomy" id="610337"/>
    <lineage>
        <taxon>Eukaryota</taxon>
        <taxon>Fungi</taxon>
        <taxon>Dikarya</taxon>
        <taxon>Basidiomycota</taxon>
        <taxon>Agaricomycotina</taxon>
        <taxon>Tremellomycetes</taxon>
        <taxon>Filobasidiales</taxon>
        <taxon>Filobasidiaceae</taxon>
        <taxon>Naganishia</taxon>
    </lineage>
</organism>